<dbReference type="EMBL" id="SDIL01000010">
    <property type="protein sequence ID" value="RXK41317.1"/>
    <property type="molecule type" value="Genomic_DNA"/>
</dbReference>
<dbReference type="Gene3D" id="2.20.25.10">
    <property type="match status" value="1"/>
</dbReference>
<dbReference type="InterPro" id="IPR013320">
    <property type="entry name" value="ConA-like_dom_sf"/>
</dbReference>
<dbReference type="GO" id="GO:0006516">
    <property type="term" value="P:glycoprotein catabolic process"/>
    <property type="evidence" value="ECO:0007669"/>
    <property type="project" value="TreeGrafter"/>
</dbReference>
<dbReference type="SUPFAM" id="SSF49899">
    <property type="entry name" value="Concanavalin A-like lectins/glucanases"/>
    <property type="match status" value="1"/>
</dbReference>
<organism evidence="5 6">
    <name type="scientific">Tremella mesenterica</name>
    <name type="common">Jelly fungus</name>
    <dbReference type="NCBI Taxonomy" id="5217"/>
    <lineage>
        <taxon>Eukaryota</taxon>
        <taxon>Fungi</taxon>
        <taxon>Dikarya</taxon>
        <taxon>Basidiomycota</taxon>
        <taxon>Agaricomycotina</taxon>
        <taxon>Tremellomycetes</taxon>
        <taxon>Tremellales</taxon>
        <taxon>Tremellaceae</taxon>
        <taxon>Tremella</taxon>
    </lineage>
</organism>
<dbReference type="AlphaFoldDB" id="A0A4V1M4R8"/>
<gene>
    <name evidence="5" type="ORF">M231_01467</name>
</gene>
<dbReference type="InterPro" id="IPR002931">
    <property type="entry name" value="Transglutaminase-like"/>
</dbReference>
<dbReference type="InterPro" id="IPR050883">
    <property type="entry name" value="PNGase"/>
</dbReference>
<protein>
    <recommendedName>
        <fullName evidence="4">Transglutaminase-like domain-containing protein</fullName>
    </recommendedName>
</protein>
<dbReference type="PANTHER" id="PTHR12143">
    <property type="entry name" value="PEPTIDE N-GLYCANASE PNGASE -RELATED"/>
    <property type="match status" value="1"/>
</dbReference>
<dbReference type="Gene3D" id="3.10.620.30">
    <property type="match status" value="1"/>
</dbReference>
<dbReference type="InterPro" id="IPR056573">
    <property type="entry name" value="Lectin_L-type_dom"/>
</dbReference>
<evidence type="ECO:0000313" key="6">
    <source>
        <dbReference type="Proteomes" id="UP000289152"/>
    </source>
</evidence>
<keyword evidence="3" id="KW-0862">Zinc</keyword>
<dbReference type="GO" id="GO:0005829">
    <property type="term" value="C:cytosol"/>
    <property type="evidence" value="ECO:0007669"/>
    <property type="project" value="TreeGrafter"/>
</dbReference>
<evidence type="ECO:0000256" key="2">
    <source>
        <dbReference type="ARBA" id="ARBA00022723"/>
    </source>
</evidence>
<dbReference type="CDD" id="cd01951">
    <property type="entry name" value="lectin_L-type"/>
    <property type="match status" value="1"/>
</dbReference>
<comment type="similarity">
    <text evidence="1">Belongs to the transglutaminase-like superfamily. PNGase family.</text>
</comment>
<dbReference type="GO" id="GO:0046872">
    <property type="term" value="F:metal ion binding"/>
    <property type="evidence" value="ECO:0007669"/>
    <property type="project" value="UniProtKB-KW"/>
</dbReference>
<dbReference type="STRING" id="5217.A0A4V1M4R8"/>
<dbReference type="GO" id="GO:0000224">
    <property type="term" value="F:peptide-N4-(N-acetyl-beta-glucosaminyl)asparagine amidase activity"/>
    <property type="evidence" value="ECO:0007669"/>
    <property type="project" value="TreeGrafter"/>
</dbReference>
<reference evidence="5 6" key="1">
    <citation type="submission" date="2016-06" db="EMBL/GenBank/DDBJ databases">
        <title>Evolution of pathogenesis and genome organization in the Tremellales.</title>
        <authorList>
            <person name="Cuomo C."/>
            <person name="Litvintseva A."/>
            <person name="Heitman J."/>
            <person name="Chen Y."/>
            <person name="Sun S."/>
            <person name="Springer D."/>
            <person name="Dromer F."/>
            <person name="Young S."/>
            <person name="Zeng Q."/>
            <person name="Chapman S."/>
            <person name="Gujja S."/>
            <person name="Saif S."/>
            <person name="Birren B."/>
        </authorList>
    </citation>
    <scope>NUCLEOTIDE SEQUENCE [LARGE SCALE GENOMIC DNA]</scope>
    <source>
        <strain evidence="5 6">ATCC 28783</strain>
    </source>
</reference>
<dbReference type="VEuPathDB" id="FungiDB:TREMEDRAFT_34776"/>
<dbReference type="SMART" id="SM00460">
    <property type="entry name" value="TGc"/>
    <property type="match status" value="1"/>
</dbReference>
<dbReference type="PANTHER" id="PTHR12143:SF19">
    <property type="entry name" value="PEPTIDE-N(4)-(N-ACETYL-BETA-GLUCOSAMINYL)ASPARAGINE AMIDASE"/>
    <property type="match status" value="1"/>
</dbReference>
<dbReference type="OrthoDB" id="409136at2759"/>
<evidence type="ECO:0000256" key="1">
    <source>
        <dbReference type="ARBA" id="ARBA00009390"/>
    </source>
</evidence>
<dbReference type="Pfam" id="PF01841">
    <property type="entry name" value="Transglut_core"/>
    <property type="match status" value="1"/>
</dbReference>
<dbReference type="Proteomes" id="UP000289152">
    <property type="component" value="Unassembled WGS sequence"/>
</dbReference>
<dbReference type="InParanoid" id="A0A4V1M4R8"/>
<evidence type="ECO:0000313" key="5">
    <source>
        <dbReference type="EMBL" id="RXK41317.1"/>
    </source>
</evidence>
<keyword evidence="6" id="KW-1185">Reference proteome</keyword>
<dbReference type="SUPFAM" id="SSF54001">
    <property type="entry name" value="Cysteine proteinases"/>
    <property type="match status" value="1"/>
</dbReference>
<accession>A0A4V1M4R8</accession>
<evidence type="ECO:0000256" key="3">
    <source>
        <dbReference type="ARBA" id="ARBA00022833"/>
    </source>
</evidence>
<sequence length="652" mass="73849">MRHLAESDEHKNHFPNPHLLSPYIAGYISRSLSPRSLIPDYSVPTQTESDDIFQLAGQALEQDGFQLLRLIGFPRTYNDELDRILGRLLKTHCVPLSLQLGQAAERDILGVIPNLEDEIFKLLQNPPFEPFDQEDAKVVALCRWFKKDYMKWVDPIPCPSCGGMTESEDEAGTPTQEELAEKGKRVELHKCLDPECGGVRRFVRYGSVKALLRTREGRCVGEWAHLFHCFLQVSKIRARYVWNSEDHVWCEYYSSSQKHWVHVDPCEAAVNQSMLYDQGWGKKQAFCLAYGRDGAEDVTPVYVSDFSTDCQIRRRDKGWPEIQLKQSLKDDTTLCRLQLPLSERLLLLQIDKNQADWVSKAPIRLKQSRKDRLNGRISGPEKWRKARDELGLPESNMSKPKIRMKMPLGYQTFGNPICSEKEGLILTSGPDQTSALYSLQPVSQSTSWKAVMDFKFEAPIEAGESGAADGIAVVFSSERKLGEGGFGLGYSGIGKQGDFAIEIDTYLSQDHAQDPPIPHISIHSPLNAHHRNSLSCSLPDQIPFLSDGTLHTLEIYFKASSRHVRVYLQLRSNSDNVNLDRRDGEGSLMDGEKDDERIEMKVCDAIIPFSEGVWFLGFTGSCGGLWQRQTISRWEINEVEFDETNLTDTNDS</sequence>
<name>A0A4V1M4R8_TREME</name>
<dbReference type="InterPro" id="IPR038765">
    <property type="entry name" value="Papain-like_cys_pep_sf"/>
</dbReference>
<keyword evidence="2" id="KW-0479">Metal-binding</keyword>
<dbReference type="Gene3D" id="2.60.120.200">
    <property type="match status" value="1"/>
</dbReference>
<proteinExistence type="inferred from homology"/>
<comment type="caution">
    <text evidence="5">The sequence shown here is derived from an EMBL/GenBank/DDBJ whole genome shotgun (WGS) entry which is preliminary data.</text>
</comment>
<feature type="domain" description="Transglutaminase-like" evidence="4">
    <location>
        <begin position="211"/>
        <end position="267"/>
    </location>
</feature>
<dbReference type="GO" id="GO:0005634">
    <property type="term" value="C:nucleus"/>
    <property type="evidence" value="ECO:0007669"/>
    <property type="project" value="TreeGrafter"/>
</dbReference>
<evidence type="ECO:0000259" key="4">
    <source>
        <dbReference type="SMART" id="SM00460"/>
    </source>
</evidence>